<evidence type="ECO:0000313" key="4">
    <source>
        <dbReference type="Proteomes" id="UP000291343"/>
    </source>
</evidence>
<evidence type="ECO:0000313" key="3">
    <source>
        <dbReference type="EMBL" id="RZF37621.1"/>
    </source>
</evidence>
<dbReference type="GO" id="GO:0007018">
    <property type="term" value="P:microtubule-based movement"/>
    <property type="evidence" value="ECO:0007669"/>
    <property type="project" value="InterPro"/>
</dbReference>
<dbReference type="GO" id="GO:0051959">
    <property type="term" value="F:dynein light intermediate chain binding"/>
    <property type="evidence" value="ECO:0007669"/>
    <property type="project" value="InterPro"/>
</dbReference>
<dbReference type="STRING" id="195883.A0A482WWT3"/>
<organism evidence="3 4">
    <name type="scientific">Laodelphax striatellus</name>
    <name type="common">Small brown planthopper</name>
    <name type="synonym">Delphax striatella</name>
    <dbReference type="NCBI Taxonomy" id="195883"/>
    <lineage>
        <taxon>Eukaryota</taxon>
        <taxon>Metazoa</taxon>
        <taxon>Ecdysozoa</taxon>
        <taxon>Arthropoda</taxon>
        <taxon>Hexapoda</taxon>
        <taxon>Insecta</taxon>
        <taxon>Pterygota</taxon>
        <taxon>Neoptera</taxon>
        <taxon>Paraneoptera</taxon>
        <taxon>Hemiptera</taxon>
        <taxon>Auchenorrhyncha</taxon>
        <taxon>Fulgoroidea</taxon>
        <taxon>Delphacidae</taxon>
        <taxon>Criomorphinae</taxon>
        <taxon>Laodelphax</taxon>
    </lineage>
</organism>
<dbReference type="InterPro" id="IPR024317">
    <property type="entry name" value="Dynein_heavy_chain_D4_dom"/>
</dbReference>
<proteinExistence type="inferred from homology"/>
<dbReference type="GO" id="GO:0030286">
    <property type="term" value="C:dynein complex"/>
    <property type="evidence" value="ECO:0007669"/>
    <property type="project" value="InterPro"/>
</dbReference>
<dbReference type="Pfam" id="PF12780">
    <property type="entry name" value="AAA_8"/>
    <property type="match status" value="1"/>
</dbReference>
<protein>
    <recommendedName>
        <fullName evidence="2">Dynein heavy chain AAA module D4 domain-containing protein</fullName>
    </recommendedName>
</protein>
<comment type="similarity">
    <text evidence="1">Belongs to the dynein heavy chain family.</text>
</comment>
<evidence type="ECO:0000256" key="1">
    <source>
        <dbReference type="ARBA" id="ARBA00008887"/>
    </source>
</evidence>
<dbReference type="EMBL" id="QKKF02023632">
    <property type="protein sequence ID" value="RZF37621.1"/>
    <property type="molecule type" value="Genomic_DNA"/>
</dbReference>
<dbReference type="PANTHER" id="PTHR22878:SF68">
    <property type="entry name" value="DYNEIN HEAVY CHAIN 6, AXONEMAL-LIKE"/>
    <property type="match status" value="1"/>
</dbReference>
<dbReference type="SUPFAM" id="SSF52540">
    <property type="entry name" value="P-loop containing nucleoside triphosphate hydrolases"/>
    <property type="match status" value="1"/>
</dbReference>
<dbReference type="OrthoDB" id="424310at2759"/>
<name>A0A482WWT3_LAOST</name>
<dbReference type="InterPro" id="IPR026983">
    <property type="entry name" value="DHC"/>
</dbReference>
<dbReference type="SMR" id="A0A482WWT3"/>
<keyword evidence="4" id="KW-1185">Reference proteome</keyword>
<dbReference type="Proteomes" id="UP000291343">
    <property type="component" value="Unassembled WGS sequence"/>
</dbReference>
<dbReference type="GO" id="GO:0045505">
    <property type="term" value="F:dynein intermediate chain binding"/>
    <property type="evidence" value="ECO:0007669"/>
    <property type="project" value="InterPro"/>
</dbReference>
<sequence>MICFSPIGNSFRNRIRLYPAFVNCCTIDWFEDWPEDALEKVAERYFDSNKFNENIKSSLVNACKYFHVTT</sequence>
<accession>A0A482WWT3</accession>
<dbReference type="AlphaFoldDB" id="A0A482WWT3"/>
<comment type="caution">
    <text evidence="3">The sequence shown here is derived from an EMBL/GenBank/DDBJ whole genome shotgun (WGS) entry which is preliminary data.</text>
</comment>
<dbReference type="PANTHER" id="PTHR22878">
    <property type="entry name" value="DYNEIN HEAVY CHAIN 6, AXONEMAL-LIKE-RELATED"/>
    <property type="match status" value="1"/>
</dbReference>
<dbReference type="Gene3D" id="3.40.50.300">
    <property type="entry name" value="P-loop containing nucleotide triphosphate hydrolases"/>
    <property type="match status" value="1"/>
</dbReference>
<reference evidence="3 4" key="1">
    <citation type="journal article" date="2017" name="Gigascience">
        <title>Genome sequence of the small brown planthopper, Laodelphax striatellus.</title>
        <authorList>
            <person name="Zhu J."/>
            <person name="Jiang F."/>
            <person name="Wang X."/>
            <person name="Yang P."/>
            <person name="Bao Y."/>
            <person name="Zhao W."/>
            <person name="Wang W."/>
            <person name="Lu H."/>
            <person name="Wang Q."/>
            <person name="Cui N."/>
            <person name="Li J."/>
            <person name="Chen X."/>
            <person name="Luo L."/>
            <person name="Yu J."/>
            <person name="Kang L."/>
            <person name="Cui F."/>
        </authorList>
    </citation>
    <scope>NUCLEOTIDE SEQUENCE [LARGE SCALE GENOMIC DNA]</scope>
    <source>
        <strain evidence="3">Lst14</strain>
    </source>
</reference>
<feature type="domain" description="Dynein heavy chain AAA module D4" evidence="2">
    <location>
        <begin position="1"/>
        <end position="69"/>
    </location>
</feature>
<evidence type="ECO:0000259" key="2">
    <source>
        <dbReference type="Pfam" id="PF12780"/>
    </source>
</evidence>
<gene>
    <name evidence="3" type="ORF">LSTR_LSTR017391</name>
</gene>
<dbReference type="InParanoid" id="A0A482WWT3"/>
<dbReference type="InterPro" id="IPR027417">
    <property type="entry name" value="P-loop_NTPase"/>
</dbReference>
<feature type="non-terminal residue" evidence="3">
    <location>
        <position position="70"/>
    </location>
</feature>